<dbReference type="CDD" id="cd01335">
    <property type="entry name" value="Radical_SAM"/>
    <property type="match status" value="1"/>
</dbReference>
<dbReference type="Pfam" id="PF04055">
    <property type="entry name" value="Radical_SAM"/>
    <property type="match status" value="1"/>
</dbReference>
<evidence type="ECO:0000259" key="8">
    <source>
        <dbReference type="PROSITE" id="PS51449"/>
    </source>
</evidence>
<dbReference type="PROSITE" id="PS51449">
    <property type="entry name" value="MTTASE_N"/>
    <property type="match status" value="1"/>
</dbReference>
<dbReference type="InterPro" id="IPR005839">
    <property type="entry name" value="Methylthiotransferase"/>
</dbReference>
<keyword evidence="4" id="KW-0949">S-adenosyl-L-methionine</keyword>
<gene>
    <name evidence="10" type="ORF">UFOPK2958_00152</name>
</gene>
<evidence type="ECO:0000256" key="3">
    <source>
        <dbReference type="ARBA" id="ARBA00022490"/>
    </source>
</evidence>
<dbReference type="GO" id="GO:0046872">
    <property type="term" value="F:metal ion binding"/>
    <property type="evidence" value="ECO:0007669"/>
    <property type="project" value="UniProtKB-KW"/>
</dbReference>
<keyword evidence="3" id="KW-0963">Cytoplasm</keyword>
<dbReference type="SFLD" id="SFLDG01061">
    <property type="entry name" value="methylthiotransferase"/>
    <property type="match status" value="1"/>
</dbReference>
<reference evidence="10" key="1">
    <citation type="submission" date="2020-05" db="EMBL/GenBank/DDBJ databases">
        <authorList>
            <person name="Chiriac C."/>
            <person name="Salcher M."/>
            <person name="Ghai R."/>
            <person name="Kavagutti S V."/>
        </authorList>
    </citation>
    <scope>NUCLEOTIDE SEQUENCE</scope>
</reference>
<dbReference type="GO" id="GO:0005829">
    <property type="term" value="C:cytosol"/>
    <property type="evidence" value="ECO:0007669"/>
    <property type="project" value="TreeGrafter"/>
</dbReference>
<dbReference type="InterPro" id="IPR023404">
    <property type="entry name" value="rSAM_horseshoe"/>
</dbReference>
<dbReference type="NCBIfam" id="TIGR01125">
    <property type="entry name" value="30S ribosomal protein S12 methylthiotransferase RimO"/>
    <property type="match status" value="1"/>
</dbReference>
<feature type="domain" description="MTTase N-terminal" evidence="8">
    <location>
        <begin position="1"/>
        <end position="117"/>
    </location>
</feature>
<dbReference type="InterPro" id="IPR058240">
    <property type="entry name" value="rSAM_sf"/>
</dbReference>
<dbReference type="EMBL" id="CAFAAB010000008">
    <property type="protein sequence ID" value="CAB4775260.1"/>
    <property type="molecule type" value="Genomic_DNA"/>
</dbReference>
<sequence>MRYWVETLGCPKNHVDSDKLSGLLGGQGYVPADSAEEADLVVVNTCAFIESAREESIETVLEMADRKLDGARLVVTGCMAERYRDELADALPEVDLVAGFGESLTTSTPVKLGQRPKSDFDLLNLPRPAATAPWAYLKIAEGCDRRCGFCAIPTFRGDQRSRSTEDLLTETRGLVASGVKELVLIAQDLASWGNDRRRHALGEAVEVLDEGGTQPLVDLTRQLTGEVERLRLLYLYPSGLTTSLIETILATGVPYFDLSLQHVSRPHVRRMKRWGDGDRFLERIEAIRRAEPNAAFRSSFILGYPGETEDDHSQLLEFVEAAQLDWAGFFPYSAETGTTAAAMENQIPAELAMERLREVSELQDTITARKRDDLVGTTQRLLIDEPGIARSVRECPEIDGVILVDDQIPVGSMVDCLIVGSQGTDLEARLA</sequence>
<dbReference type="Gene3D" id="3.80.30.20">
    <property type="entry name" value="tm_1862 like domain"/>
    <property type="match status" value="1"/>
</dbReference>
<evidence type="ECO:0000313" key="10">
    <source>
        <dbReference type="EMBL" id="CAB4775260.1"/>
    </source>
</evidence>
<dbReference type="HAMAP" id="MF_01865">
    <property type="entry name" value="MTTase_RimO"/>
    <property type="match status" value="1"/>
</dbReference>
<dbReference type="AlphaFoldDB" id="A0A6J6VT27"/>
<dbReference type="InterPro" id="IPR007197">
    <property type="entry name" value="rSAM"/>
</dbReference>
<evidence type="ECO:0000256" key="4">
    <source>
        <dbReference type="ARBA" id="ARBA00022691"/>
    </source>
</evidence>
<dbReference type="GO" id="GO:0006400">
    <property type="term" value="P:tRNA modification"/>
    <property type="evidence" value="ECO:0007669"/>
    <property type="project" value="InterPro"/>
</dbReference>
<dbReference type="Gene3D" id="3.40.50.12160">
    <property type="entry name" value="Methylthiotransferase, N-terminal domain"/>
    <property type="match status" value="1"/>
</dbReference>
<keyword evidence="7" id="KW-0411">Iron-sulfur</keyword>
<evidence type="ECO:0000256" key="2">
    <source>
        <dbReference type="ARBA" id="ARBA00022485"/>
    </source>
</evidence>
<proteinExistence type="inferred from homology"/>
<evidence type="ECO:0000256" key="7">
    <source>
        <dbReference type="ARBA" id="ARBA00023014"/>
    </source>
</evidence>
<keyword evidence="5" id="KW-0479">Metal-binding</keyword>
<evidence type="ECO:0000256" key="6">
    <source>
        <dbReference type="ARBA" id="ARBA00023004"/>
    </source>
</evidence>
<comment type="cofactor">
    <cofactor evidence="1">
        <name>[4Fe-4S] cluster</name>
        <dbReference type="ChEBI" id="CHEBI:49883"/>
    </cofactor>
</comment>
<dbReference type="InterPro" id="IPR012340">
    <property type="entry name" value="NA-bd_OB-fold"/>
</dbReference>
<dbReference type="NCBIfam" id="TIGR00089">
    <property type="entry name" value="MiaB/RimO family radical SAM methylthiotransferase"/>
    <property type="match status" value="1"/>
</dbReference>
<dbReference type="InterPro" id="IPR006638">
    <property type="entry name" value="Elp3/MiaA/NifB-like_rSAM"/>
</dbReference>
<evidence type="ECO:0000256" key="5">
    <source>
        <dbReference type="ARBA" id="ARBA00022723"/>
    </source>
</evidence>
<organism evidence="10">
    <name type="scientific">freshwater metagenome</name>
    <dbReference type="NCBI Taxonomy" id="449393"/>
    <lineage>
        <taxon>unclassified sequences</taxon>
        <taxon>metagenomes</taxon>
        <taxon>ecological metagenomes</taxon>
    </lineage>
</organism>
<dbReference type="Gene3D" id="2.40.50.140">
    <property type="entry name" value="Nucleic acid-binding proteins"/>
    <property type="match status" value="1"/>
</dbReference>
<dbReference type="SFLD" id="SFLDG01082">
    <property type="entry name" value="B12-binding_domain_containing"/>
    <property type="match status" value="1"/>
</dbReference>
<dbReference type="PANTHER" id="PTHR43837:SF1">
    <property type="entry name" value="RIBOSOMAL PROTEIN US12 METHYLTHIOTRANSFERASE RIMO"/>
    <property type="match status" value="1"/>
</dbReference>
<dbReference type="InterPro" id="IPR013848">
    <property type="entry name" value="Methylthiotransferase_N"/>
</dbReference>
<dbReference type="PROSITE" id="PS51918">
    <property type="entry name" value="RADICAL_SAM"/>
    <property type="match status" value="1"/>
</dbReference>
<dbReference type="GO" id="GO:0035599">
    <property type="term" value="F:aspartic acid methylthiotransferase activity"/>
    <property type="evidence" value="ECO:0007669"/>
    <property type="project" value="TreeGrafter"/>
</dbReference>
<keyword evidence="6" id="KW-0408">Iron</keyword>
<dbReference type="FunFam" id="3.40.50.12160:FF:000003">
    <property type="entry name" value="CDK5 regulatory subunit-associated protein 1"/>
    <property type="match status" value="1"/>
</dbReference>
<dbReference type="SFLD" id="SFLDS00029">
    <property type="entry name" value="Radical_SAM"/>
    <property type="match status" value="1"/>
</dbReference>
<feature type="domain" description="Radical SAM core" evidence="9">
    <location>
        <begin position="129"/>
        <end position="369"/>
    </location>
</feature>
<protein>
    <submittedName>
        <fullName evidence="10">Unannotated protein</fullName>
    </submittedName>
</protein>
<dbReference type="Pfam" id="PF18693">
    <property type="entry name" value="TRAM_2"/>
    <property type="match status" value="1"/>
</dbReference>
<keyword evidence="2" id="KW-0004">4Fe-4S</keyword>
<accession>A0A6J6VT27</accession>
<name>A0A6J6VT27_9ZZZZ</name>
<evidence type="ECO:0000256" key="1">
    <source>
        <dbReference type="ARBA" id="ARBA00001966"/>
    </source>
</evidence>
<dbReference type="InterPro" id="IPR002792">
    <property type="entry name" value="TRAM_dom"/>
</dbReference>
<evidence type="ECO:0000259" key="9">
    <source>
        <dbReference type="PROSITE" id="PS51918"/>
    </source>
</evidence>
<dbReference type="InterPro" id="IPR038135">
    <property type="entry name" value="Methylthiotransferase_N_sf"/>
</dbReference>
<dbReference type="PANTHER" id="PTHR43837">
    <property type="entry name" value="RIBOSOMAL PROTEIN S12 METHYLTHIOTRANSFERASE RIMO"/>
    <property type="match status" value="1"/>
</dbReference>
<dbReference type="SMART" id="SM00729">
    <property type="entry name" value="Elp3"/>
    <property type="match status" value="1"/>
</dbReference>
<dbReference type="Pfam" id="PF00919">
    <property type="entry name" value="UPF0004"/>
    <property type="match status" value="1"/>
</dbReference>
<dbReference type="SUPFAM" id="SSF102114">
    <property type="entry name" value="Radical SAM enzymes"/>
    <property type="match status" value="1"/>
</dbReference>
<dbReference type="InterPro" id="IPR005840">
    <property type="entry name" value="Ribosomal_uS12_MeSTrfase_RimO"/>
</dbReference>
<dbReference type="GO" id="GO:0051539">
    <property type="term" value="F:4 iron, 4 sulfur cluster binding"/>
    <property type="evidence" value="ECO:0007669"/>
    <property type="project" value="UniProtKB-KW"/>
</dbReference>